<keyword evidence="2" id="KW-0732">Signal</keyword>
<organism evidence="3 4">
    <name type="scientific">Panicum hallii var. hallii</name>
    <dbReference type="NCBI Taxonomy" id="1504633"/>
    <lineage>
        <taxon>Eukaryota</taxon>
        <taxon>Viridiplantae</taxon>
        <taxon>Streptophyta</taxon>
        <taxon>Embryophyta</taxon>
        <taxon>Tracheophyta</taxon>
        <taxon>Spermatophyta</taxon>
        <taxon>Magnoliopsida</taxon>
        <taxon>Liliopsida</taxon>
        <taxon>Poales</taxon>
        <taxon>Poaceae</taxon>
        <taxon>PACMAD clade</taxon>
        <taxon>Panicoideae</taxon>
        <taxon>Panicodae</taxon>
        <taxon>Paniceae</taxon>
        <taxon>Panicinae</taxon>
        <taxon>Panicum</taxon>
        <taxon>Panicum sect. Panicum</taxon>
    </lineage>
</organism>
<feature type="signal peptide" evidence="2">
    <location>
        <begin position="1"/>
        <end position="31"/>
    </location>
</feature>
<dbReference type="AlphaFoldDB" id="A0A2T7CCM3"/>
<dbReference type="EMBL" id="CM009757">
    <property type="protein sequence ID" value="PUZ41068.1"/>
    <property type="molecule type" value="Genomic_DNA"/>
</dbReference>
<keyword evidence="4" id="KW-1185">Reference proteome</keyword>
<accession>A0A2T7CCM3</accession>
<dbReference type="Proteomes" id="UP000244336">
    <property type="component" value="Chromosome 9"/>
</dbReference>
<evidence type="ECO:0000313" key="3">
    <source>
        <dbReference type="EMBL" id="PUZ41068.1"/>
    </source>
</evidence>
<evidence type="ECO:0000313" key="4">
    <source>
        <dbReference type="Proteomes" id="UP000244336"/>
    </source>
</evidence>
<feature type="chain" id="PRO_5015636212" evidence="2">
    <location>
        <begin position="32"/>
        <end position="163"/>
    </location>
</feature>
<reference evidence="3 4" key="1">
    <citation type="submission" date="2018-04" db="EMBL/GenBank/DDBJ databases">
        <title>WGS assembly of Panicum hallii var. hallii HAL2.</title>
        <authorList>
            <person name="Lovell J."/>
            <person name="Jenkins J."/>
            <person name="Lowry D."/>
            <person name="Mamidi S."/>
            <person name="Sreedasyam A."/>
            <person name="Weng X."/>
            <person name="Barry K."/>
            <person name="Bonette J."/>
            <person name="Campitelli B."/>
            <person name="Daum C."/>
            <person name="Gordon S."/>
            <person name="Gould B."/>
            <person name="Lipzen A."/>
            <person name="MacQueen A."/>
            <person name="Palacio-Mejia J."/>
            <person name="Plott C."/>
            <person name="Shakirov E."/>
            <person name="Shu S."/>
            <person name="Yoshinaga Y."/>
            <person name="Zane M."/>
            <person name="Rokhsar D."/>
            <person name="Grimwood J."/>
            <person name="Schmutz J."/>
            <person name="Juenger T."/>
        </authorList>
    </citation>
    <scope>NUCLEOTIDE SEQUENCE [LARGE SCALE GENOMIC DNA]</scope>
    <source>
        <strain evidence="4">cv. HAL2</strain>
    </source>
</reference>
<dbReference type="Gramene" id="PUZ41068">
    <property type="protein sequence ID" value="PUZ41068"/>
    <property type="gene ID" value="GQ55_9G473600"/>
</dbReference>
<evidence type="ECO:0000256" key="1">
    <source>
        <dbReference type="SAM" id="MobiDB-lite"/>
    </source>
</evidence>
<gene>
    <name evidence="3" type="ORF">GQ55_9G473600</name>
</gene>
<proteinExistence type="predicted"/>
<name>A0A2T7CCM3_9POAL</name>
<evidence type="ECO:0000256" key="2">
    <source>
        <dbReference type="SAM" id="SignalP"/>
    </source>
</evidence>
<protein>
    <submittedName>
        <fullName evidence="3">Uncharacterized protein</fullName>
    </submittedName>
</protein>
<feature type="region of interest" description="Disordered" evidence="1">
    <location>
        <begin position="141"/>
        <end position="163"/>
    </location>
</feature>
<feature type="compositionally biased region" description="Basic and acidic residues" evidence="1">
    <location>
        <begin position="146"/>
        <end position="163"/>
    </location>
</feature>
<dbReference type="OrthoDB" id="695279at2759"/>
<sequence>MHKDDGTRPVKLLLLALNATRFLAFSHVVDGKDPVKKLLEMFSTCSGRPGIDDGSSSRPPPRRLKLTSRETMVLESISSNGRLPLRELPDRLRRSRPLRLPRDGEMCPSRPLDARETSMTSLFALQATPSHVQQSVLLFQDAARPPSRDSPARNRNRELFSCS</sequence>